<evidence type="ECO:0000256" key="3">
    <source>
        <dbReference type="ARBA" id="ARBA00038157"/>
    </source>
</evidence>
<organism evidence="5 6">
    <name type="scientific">Photobacterium leiognathi subsp. mandapamensis</name>
    <name type="common">Photobacterium mandapamensis</name>
    <dbReference type="NCBI Taxonomy" id="48408"/>
    <lineage>
        <taxon>Bacteria</taxon>
        <taxon>Pseudomonadati</taxon>
        <taxon>Pseudomonadota</taxon>
        <taxon>Gammaproteobacteria</taxon>
        <taxon>Vibrionales</taxon>
        <taxon>Vibrionaceae</taxon>
        <taxon>Photobacterium</taxon>
    </lineage>
</organism>
<feature type="domain" description="NADP-dependent oxidoreductase" evidence="4">
    <location>
        <begin position="20"/>
        <end position="294"/>
    </location>
</feature>
<reference evidence="5 6" key="1">
    <citation type="submission" date="2018-03" db="EMBL/GenBank/DDBJ databases">
        <title>Whole genome sequencing of Histamine producing bacteria.</title>
        <authorList>
            <person name="Butler K."/>
        </authorList>
    </citation>
    <scope>NUCLEOTIDE SEQUENCE [LARGE SCALE GENOMIC DNA]</scope>
    <source>
        <strain evidence="5 6">Res.4.1</strain>
    </source>
</reference>
<dbReference type="PANTHER" id="PTHR43364:SF1">
    <property type="entry name" value="OXIDOREDUCTASE YDHF"/>
    <property type="match status" value="1"/>
</dbReference>
<dbReference type="RefSeq" id="WP_107184342.1">
    <property type="nucleotide sequence ID" value="NZ_JAWQGC010000003.1"/>
</dbReference>
<dbReference type="CDD" id="cd19092">
    <property type="entry name" value="AKR_BsYcsN_EcYdhF-like"/>
    <property type="match status" value="1"/>
</dbReference>
<evidence type="ECO:0000256" key="1">
    <source>
        <dbReference type="ARBA" id="ARBA00022857"/>
    </source>
</evidence>
<accession>A0A2T3KYK7</accession>
<proteinExistence type="inferred from homology"/>
<dbReference type="AlphaFoldDB" id="A0A2T3KYK7"/>
<dbReference type="EMBL" id="PYNS01000002">
    <property type="protein sequence ID" value="PSV12891.1"/>
    <property type="molecule type" value="Genomic_DNA"/>
</dbReference>
<evidence type="ECO:0000313" key="6">
    <source>
        <dbReference type="Proteomes" id="UP000240530"/>
    </source>
</evidence>
<name>A0A2T3KYK7_PHOLD</name>
<dbReference type="FunFam" id="3.20.20.100:FF:000008">
    <property type="entry name" value="Aldo/keto reductase family oxidoreductase"/>
    <property type="match status" value="1"/>
</dbReference>
<evidence type="ECO:0000259" key="4">
    <source>
        <dbReference type="Pfam" id="PF00248"/>
    </source>
</evidence>
<dbReference type="GO" id="GO:0016491">
    <property type="term" value="F:oxidoreductase activity"/>
    <property type="evidence" value="ECO:0007669"/>
    <property type="project" value="UniProtKB-KW"/>
</dbReference>
<keyword evidence="2" id="KW-0560">Oxidoreductase</keyword>
<protein>
    <submittedName>
        <fullName evidence="5">Oxidoreductase</fullName>
    </submittedName>
</protein>
<dbReference type="Pfam" id="PF00248">
    <property type="entry name" value="Aldo_ket_red"/>
    <property type="match status" value="1"/>
</dbReference>
<comment type="caution">
    <text evidence="5">The sequence shown here is derived from an EMBL/GenBank/DDBJ whole genome shotgun (WGS) entry which is preliminary data.</text>
</comment>
<evidence type="ECO:0000313" key="5">
    <source>
        <dbReference type="EMBL" id="PSV12891.1"/>
    </source>
</evidence>
<dbReference type="InterPro" id="IPR050523">
    <property type="entry name" value="AKR_Detox_Biosynth"/>
</dbReference>
<dbReference type="InterPro" id="IPR036812">
    <property type="entry name" value="NAD(P)_OxRdtase_dom_sf"/>
</dbReference>
<comment type="similarity">
    <text evidence="3">Belongs to the aldo/keto reductase family. Aldo/keto reductase 2 subfamily.</text>
</comment>
<dbReference type="Proteomes" id="UP000240530">
    <property type="component" value="Unassembled WGS sequence"/>
</dbReference>
<dbReference type="InterPro" id="IPR023210">
    <property type="entry name" value="NADP_OxRdtase_dom"/>
</dbReference>
<keyword evidence="1" id="KW-0521">NADP</keyword>
<dbReference type="PRINTS" id="PR00069">
    <property type="entry name" value="ALDKETRDTASE"/>
</dbReference>
<dbReference type="GO" id="GO:0005829">
    <property type="term" value="C:cytosol"/>
    <property type="evidence" value="ECO:0007669"/>
    <property type="project" value="TreeGrafter"/>
</dbReference>
<dbReference type="PANTHER" id="PTHR43364">
    <property type="entry name" value="NADH-SPECIFIC METHYLGLYOXAL REDUCTASE-RELATED"/>
    <property type="match status" value="1"/>
</dbReference>
<gene>
    <name evidence="5" type="ORF">C0W93_04030</name>
</gene>
<sequence length="302" mass="33964">MTEKNQQPLNDALFTDFIQGYWRMAQWGMTAQERLTFIKQHMELGITTVDHAPVYGKPSCELLFGEALKLQPSVRDDLTIISKCGIVPGKEVNGTSQVAYYDSRASHILNSVDESLQRLGVDNLDILLIHRPDLLMDADEINGAFEKLYQAGKVKHFGVSNFSKDEFALLQSRVEKPLVTNQIEINPLHTQAIEDGTLAQLQQHRVRPMAWSCLAGGDIYNGDSEQARRVRDTLNVLKEELNADSIDQVIYAWVMRLPTKPALLLGTGKIERVRTAVAAQQLELTHEQWYRLLEASKGHGVA</sequence>
<evidence type="ECO:0000256" key="2">
    <source>
        <dbReference type="ARBA" id="ARBA00023002"/>
    </source>
</evidence>
<dbReference type="InterPro" id="IPR020471">
    <property type="entry name" value="AKR"/>
</dbReference>
<dbReference type="Gene3D" id="3.20.20.100">
    <property type="entry name" value="NADP-dependent oxidoreductase domain"/>
    <property type="match status" value="1"/>
</dbReference>
<dbReference type="SUPFAM" id="SSF51430">
    <property type="entry name" value="NAD(P)-linked oxidoreductase"/>
    <property type="match status" value="1"/>
</dbReference>